<dbReference type="GO" id="GO:0016985">
    <property type="term" value="F:mannan endo-1,4-beta-mannosidase activity"/>
    <property type="evidence" value="ECO:0007669"/>
    <property type="project" value="InterPro"/>
</dbReference>
<evidence type="ECO:0000256" key="2">
    <source>
        <dbReference type="ARBA" id="ARBA00022801"/>
    </source>
</evidence>
<feature type="domain" description="GH26" evidence="8">
    <location>
        <begin position="21"/>
        <end position="322"/>
    </location>
</feature>
<proteinExistence type="inferred from homology"/>
<evidence type="ECO:0000256" key="5">
    <source>
        <dbReference type="SAM" id="MobiDB-lite"/>
    </source>
</evidence>
<keyword evidence="2 4" id="KW-0378">Hydrolase</keyword>
<dbReference type="GO" id="GO:0030247">
    <property type="term" value="F:polysaccharide binding"/>
    <property type="evidence" value="ECO:0007669"/>
    <property type="project" value="UniProtKB-UniRule"/>
</dbReference>
<dbReference type="Proteomes" id="UP000653480">
    <property type="component" value="Unassembled WGS sequence"/>
</dbReference>
<keyword evidence="10" id="KW-1185">Reference proteome</keyword>
<dbReference type="PANTHER" id="PTHR40079">
    <property type="entry name" value="MANNAN ENDO-1,4-BETA-MANNOSIDASE E-RELATED"/>
    <property type="match status" value="1"/>
</dbReference>
<gene>
    <name evidence="9" type="ORF">GCM10011574_22400</name>
</gene>
<feature type="signal peptide" evidence="6">
    <location>
        <begin position="1"/>
        <end position="35"/>
    </location>
</feature>
<dbReference type="PROSITE" id="PS51764">
    <property type="entry name" value="GH26"/>
    <property type="match status" value="1"/>
</dbReference>
<organism evidence="9 10">
    <name type="scientific">Microbispora bryophytorum</name>
    <dbReference type="NCBI Taxonomy" id="1460882"/>
    <lineage>
        <taxon>Bacteria</taxon>
        <taxon>Bacillati</taxon>
        <taxon>Actinomycetota</taxon>
        <taxon>Actinomycetes</taxon>
        <taxon>Streptosporangiales</taxon>
        <taxon>Streptosporangiaceae</taxon>
        <taxon>Microbispora</taxon>
    </lineage>
</organism>
<dbReference type="AlphaFoldDB" id="A0A8H9H308"/>
<keyword evidence="6" id="KW-0732">Signal</keyword>
<dbReference type="GO" id="GO:0006080">
    <property type="term" value="P:substituted mannan metabolic process"/>
    <property type="evidence" value="ECO:0007669"/>
    <property type="project" value="InterPro"/>
</dbReference>
<evidence type="ECO:0008006" key="11">
    <source>
        <dbReference type="Google" id="ProtNLM"/>
    </source>
</evidence>
<sequence>MKHRIEFGRLRTMVIFIAGLLVCAALTISPQAATADASTKYLGVFRETSPSQILSGTVSRYGVTPASVQWFDSWATGNAFNAAEARALWNQGVMTHFTWEPWNPTLSVSDSNQIHLQDIVNGKWDSYIRARGAEFASVGAPIMVRWGHEFNGDWYPWGIVNNGSNPALYISAYRRVHDLVVAAGATNVQWVWCFNNSSTPNSSFNDPGQSYPGDAYVDWVGIDGYNWGLGPSWDPSGNYWTSFDSMFASPYAKARSVAPKRPVMIGEVGSSEDGGNKAQWINDMASVLQSGRYPDLKNVVYFDQDKEERWSGTSSSAVQTAFTSWVNQTYMRGTGTNLAKVVAEYKGTSPSPSVSPSPSPSPSASPSPSPSPSASPSPSPSASPSASPSPVGGACSATYTTINSWPGGFQGEVTVRAGTSGINGWTARWTLAGGQTISQLWNGTLSVSGSAVTVKNVSWNGSLGANASATFGFLANGSPASPTVTCTSP</sequence>
<dbReference type="OrthoDB" id="9816550at2"/>
<feature type="active site" description="Proton donor" evidence="4">
    <location>
        <position position="149"/>
    </location>
</feature>
<name>A0A8H9H308_9ACTN</name>
<accession>A0A8H9H308</accession>
<dbReference type="Pfam" id="PF00553">
    <property type="entry name" value="CBM_2"/>
    <property type="match status" value="1"/>
</dbReference>
<evidence type="ECO:0000259" key="8">
    <source>
        <dbReference type="PROSITE" id="PS51764"/>
    </source>
</evidence>
<dbReference type="InterPro" id="IPR000805">
    <property type="entry name" value="Glyco_hydro_26"/>
</dbReference>
<dbReference type="PROSITE" id="PS51173">
    <property type="entry name" value="CBM2"/>
    <property type="match status" value="1"/>
</dbReference>
<dbReference type="SUPFAM" id="SSF49384">
    <property type="entry name" value="Carbohydrate-binding domain"/>
    <property type="match status" value="1"/>
</dbReference>
<feature type="domain" description="CBM2" evidence="7">
    <location>
        <begin position="388"/>
        <end position="489"/>
    </location>
</feature>
<protein>
    <recommendedName>
        <fullName evidence="11">Beta-mannanase</fullName>
    </recommendedName>
</protein>
<evidence type="ECO:0000256" key="4">
    <source>
        <dbReference type="PROSITE-ProRule" id="PRU01100"/>
    </source>
</evidence>
<dbReference type="InterPro" id="IPR012291">
    <property type="entry name" value="CBM2_carb-bd_dom_sf"/>
</dbReference>
<feature type="chain" id="PRO_5038525516" description="Beta-mannanase" evidence="6">
    <location>
        <begin position="36"/>
        <end position="489"/>
    </location>
</feature>
<keyword evidence="3 4" id="KW-0326">Glycosidase</keyword>
<dbReference type="PANTHER" id="PTHR40079:SF4">
    <property type="entry name" value="GH26 DOMAIN-CONTAINING PROTEIN-RELATED"/>
    <property type="match status" value="1"/>
</dbReference>
<evidence type="ECO:0000313" key="9">
    <source>
        <dbReference type="EMBL" id="GGO08179.1"/>
    </source>
</evidence>
<dbReference type="Pfam" id="PF02156">
    <property type="entry name" value="Glyco_hydro_26"/>
    <property type="match status" value="1"/>
</dbReference>
<evidence type="ECO:0000256" key="6">
    <source>
        <dbReference type="SAM" id="SignalP"/>
    </source>
</evidence>
<reference evidence="9" key="1">
    <citation type="journal article" date="2014" name="Int. J. Syst. Evol. Microbiol.">
        <title>Complete genome sequence of Corynebacterium casei LMG S-19264T (=DSM 44701T), isolated from a smear-ripened cheese.</title>
        <authorList>
            <consortium name="US DOE Joint Genome Institute (JGI-PGF)"/>
            <person name="Walter F."/>
            <person name="Albersmeier A."/>
            <person name="Kalinowski J."/>
            <person name="Ruckert C."/>
        </authorList>
    </citation>
    <scope>NUCLEOTIDE SEQUENCE</scope>
    <source>
        <strain evidence="9">CGMCC 4.7138</strain>
    </source>
</reference>
<dbReference type="EMBL" id="BMMN01000003">
    <property type="protein sequence ID" value="GGO08179.1"/>
    <property type="molecule type" value="Genomic_DNA"/>
</dbReference>
<feature type="active site" description="Nucleophile" evidence="4">
    <location>
        <position position="267"/>
    </location>
</feature>
<dbReference type="SUPFAM" id="SSF51445">
    <property type="entry name" value="(Trans)glycosidases"/>
    <property type="match status" value="1"/>
</dbReference>
<evidence type="ECO:0000256" key="1">
    <source>
        <dbReference type="ARBA" id="ARBA00007754"/>
    </source>
</evidence>
<dbReference type="InterPro" id="IPR022790">
    <property type="entry name" value="GH26_dom"/>
</dbReference>
<evidence type="ECO:0000313" key="10">
    <source>
        <dbReference type="Proteomes" id="UP000653480"/>
    </source>
</evidence>
<feature type="region of interest" description="Disordered" evidence="5">
    <location>
        <begin position="346"/>
        <end position="393"/>
    </location>
</feature>
<comment type="caution">
    <text evidence="9">The sequence shown here is derived from an EMBL/GenBank/DDBJ whole genome shotgun (WGS) entry which is preliminary data.</text>
</comment>
<dbReference type="InterPro" id="IPR008965">
    <property type="entry name" value="CBM2/CBM3_carb-bd_dom_sf"/>
</dbReference>
<dbReference type="Gene3D" id="2.60.40.290">
    <property type="match status" value="1"/>
</dbReference>
<reference evidence="9" key="2">
    <citation type="submission" date="2020-09" db="EMBL/GenBank/DDBJ databases">
        <authorList>
            <person name="Sun Q."/>
            <person name="Zhou Y."/>
        </authorList>
    </citation>
    <scope>NUCLEOTIDE SEQUENCE</scope>
    <source>
        <strain evidence="9">CGMCC 4.7138</strain>
    </source>
</reference>
<evidence type="ECO:0000256" key="3">
    <source>
        <dbReference type="ARBA" id="ARBA00023295"/>
    </source>
</evidence>
<evidence type="ECO:0000259" key="7">
    <source>
        <dbReference type="PROSITE" id="PS51173"/>
    </source>
</evidence>
<feature type="compositionally biased region" description="Pro residues" evidence="5">
    <location>
        <begin position="353"/>
        <end position="381"/>
    </location>
</feature>
<dbReference type="InterPro" id="IPR017853">
    <property type="entry name" value="GH"/>
</dbReference>
<dbReference type="SMART" id="SM00637">
    <property type="entry name" value="CBD_II"/>
    <property type="match status" value="1"/>
</dbReference>
<comment type="similarity">
    <text evidence="1 4">Belongs to the glycosyl hydrolase 26 family.</text>
</comment>
<dbReference type="Gene3D" id="3.20.20.80">
    <property type="entry name" value="Glycosidases"/>
    <property type="match status" value="1"/>
</dbReference>
<dbReference type="InterPro" id="IPR001919">
    <property type="entry name" value="CBD2"/>
</dbReference>